<dbReference type="InterPro" id="IPR007219">
    <property type="entry name" value="XnlR_reg_dom"/>
</dbReference>
<dbReference type="Pfam" id="PF04082">
    <property type="entry name" value="Fungal_trans"/>
    <property type="match status" value="1"/>
</dbReference>
<evidence type="ECO:0000256" key="1">
    <source>
        <dbReference type="ARBA" id="ARBA00022723"/>
    </source>
</evidence>
<dbReference type="CDD" id="cd00067">
    <property type="entry name" value="GAL4"/>
    <property type="match status" value="1"/>
</dbReference>
<feature type="compositionally biased region" description="Low complexity" evidence="7">
    <location>
        <begin position="148"/>
        <end position="157"/>
    </location>
</feature>
<evidence type="ECO:0000313" key="9">
    <source>
        <dbReference type="EMBL" id="GMG20957.1"/>
    </source>
</evidence>
<dbReference type="GO" id="GO:0008270">
    <property type="term" value="F:zinc ion binding"/>
    <property type="evidence" value="ECO:0007669"/>
    <property type="project" value="InterPro"/>
</dbReference>
<evidence type="ECO:0000313" key="10">
    <source>
        <dbReference type="Proteomes" id="UP001165063"/>
    </source>
</evidence>
<proteinExistence type="predicted"/>
<dbReference type="InterPro" id="IPR001138">
    <property type="entry name" value="Zn2Cys6_DnaBD"/>
</dbReference>
<feature type="compositionally biased region" description="Polar residues" evidence="7">
    <location>
        <begin position="158"/>
        <end position="169"/>
    </location>
</feature>
<feature type="region of interest" description="Disordered" evidence="7">
    <location>
        <begin position="148"/>
        <end position="186"/>
    </location>
</feature>
<accession>A0A9W6YNB9</accession>
<dbReference type="GO" id="GO:0000981">
    <property type="term" value="F:DNA-binding transcription factor activity, RNA polymerase II-specific"/>
    <property type="evidence" value="ECO:0007669"/>
    <property type="project" value="InterPro"/>
</dbReference>
<dbReference type="GO" id="GO:0006351">
    <property type="term" value="P:DNA-templated transcription"/>
    <property type="evidence" value="ECO:0007669"/>
    <property type="project" value="InterPro"/>
</dbReference>
<sequence>MEAGLSHNKNTPKTKGTVARTRKRREIAPYACQTCNRKKVKCDLVTKNYPHEKCTTCAEFGVECILKKRRKKRTRDQIEADRLREQRGESEDQCQVQFKFEQPIESLRVENEKQKSKKSRKRKVHKPMITSTASTTNTCQFVSITASSSSSSSSSISPAKTLSTPPNAETSQSNTSTASSSSSSFSSPLFINKTLFMSRKIDCNKTSVFFRELHNYNSLPCLSMRTLFTPADLINRQSLTSLEVNGCFQLPSLNDCKLYIDAYFEKHEPMFPILSRKHFDEHFSDLTNPTSLLLIRAILYIGCRFSKFKELQKGMGDDQNGQTAKQRTQSVKIKKEIALLYNRAKMISDVNFEWNPLYYIISQFLLTNSPDLTQSCADFSESVTRVIYMADRLGLNVSHSNGYTSNTPSNKTDFLTTEERNMHKRLFWLLITRDRTIALVTSRSSYDSAIKYRSVPLQIEDFSDMAPQEQRWVAESYVDQVVAFHQLLKDVTKIEICANDAFDDHKPFIHFHRKIDSLVNEVKQTLDKKYTIGRAQSINSFMTYCIFFMTKMFIERLHLLRVINLVIRCTYECTANKKNGKSIDNYEPPEPQEDIGYVHHWDTLFDSTHQLANLFTEHIDE</sequence>
<evidence type="ECO:0000256" key="6">
    <source>
        <dbReference type="ARBA" id="ARBA00023242"/>
    </source>
</evidence>
<dbReference type="OrthoDB" id="5121955at2759"/>
<dbReference type="Pfam" id="PF00172">
    <property type="entry name" value="Zn_clus"/>
    <property type="match status" value="1"/>
</dbReference>
<reference evidence="9" key="1">
    <citation type="submission" date="2023-04" db="EMBL/GenBank/DDBJ databases">
        <title>Ambrosiozyma monospora NBRC 1965.</title>
        <authorList>
            <person name="Ichikawa N."/>
            <person name="Sato H."/>
            <person name="Tonouchi N."/>
        </authorList>
    </citation>
    <scope>NUCLEOTIDE SEQUENCE</scope>
    <source>
        <strain evidence="9">NBRC 1965</strain>
    </source>
</reference>
<protein>
    <submittedName>
        <fullName evidence="9">Unnamed protein product</fullName>
    </submittedName>
</protein>
<evidence type="ECO:0000256" key="3">
    <source>
        <dbReference type="ARBA" id="ARBA00023015"/>
    </source>
</evidence>
<feature type="compositionally biased region" description="Low complexity" evidence="7">
    <location>
        <begin position="170"/>
        <end position="186"/>
    </location>
</feature>
<evidence type="ECO:0000259" key="8">
    <source>
        <dbReference type="PROSITE" id="PS50048"/>
    </source>
</evidence>
<dbReference type="Proteomes" id="UP001165063">
    <property type="component" value="Unassembled WGS sequence"/>
</dbReference>
<organism evidence="9 10">
    <name type="scientific">Ambrosiozyma monospora</name>
    <name type="common">Yeast</name>
    <name type="synonym">Endomycopsis monosporus</name>
    <dbReference type="NCBI Taxonomy" id="43982"/>
    <lineage>
        <taxon>Eukaryota</taxon>
        <taxon>Fungi</taxon>
        <taxon>Dikarya</taxon>
        <taxon>Ascomycota</taxon>
        <taxon>Saccharomycotina</taxon>
        <taxon>Pichiomycetes</taxon>
        <taxon>Pichiales</taxon>
        <taxon>Pichiaceae</taxon>
        <taxon>Ambrosiozyma</taxon>
    </lineage>
</organism>
<keyword evidence="5" id="KW-0804">Transcription</keyword>
<evidence type="ECO:0000256" key="2">
    <source>
        <dbReference type="ARBA" id="ARBA00022833"/>
    </source>
</evidence>
<keyword evidence="10" id="KW-1185">Reference proteome</keyword>
<keyword evidence="1" id="KW-0479">Metal-binding</keyword>
<feature type="region of interest" description="Disordered" evidence="7">
    <location>
        <begin position="107"/>
        <end position="129"/>
    </location>
</feature>
<dbReference type="EMBL" id="BSXU01000518">
    <property type="protein sequence ID" value="GMG20957.1"/>
    <property type="molecule type" value="Genomic_DNA"/>
</dbReference>
<dbReference type="InterPro" id="IPR052073">
    <property type="entry name" value="Amide_Lactam_Regulators"/>
</dbReference>
<comment type="caution">
    <text evidence="9">The sequence shown here is derived from an EMBL/GenBank/DDBJ whole genome shotgun (WGS) entry which is preliminary data.</text>
</comment>
<gene>
    <name evidence="9" type="ORF">Amon01_000162000</name>
</gene>
<evidence type="ECO:0000256" key="5">
    <source>
        <dbReference type="ARBA" id="ARBA00023163"/>
    </source>
</evidence>
<feature type="region of interest" description="Disordered" evidence="7">
    <location>
        <begin position="1"/>
        <end position="20"/>
    </location>
</feature>
<dbReference type="SUPFAM" id="SSF57701">
    <property type="entry name" value="Zn2/Cys6 DNA-binding domain"/>
    <property type="match status" value="1"/>
</dbReference>
<dbReference type="AlphaFoldDB" id="A0A9W6YNB9"/>
<evidence type="ECO:0000256" key="7">
    <source>
        <dbReference type="SAM" id="MobiDB-lite"/>
    </source>
</evidence>
<dbReference type="PANTHER" id="PTHR47171:SF3">
    <property type="entry name" value="FARA-RELATED"/>
    <property type="match status" value="1"/>
</dbReference>
<evidence type="ECO:0000256" key="4">
    <source>
        <dbReference type="ARBA" id="ARBA00023125"/>
    </source>
</evidence>
<dbReference type="PANTHER" id="PTHR47171">
    <property type="entry name" value="FARA-RELATED"/>
    <property type="match status" value="1"/>
</dbReference>
<dbReference type="Gene3D" id="4.10.240.10">
    <property type="entry name" value="Zn(2)-C6 fungal-type DNA-binding domain"/>
    <property type="match status" value="1"/>
</dbReference>
<keyword evidence="4" id="KW-0238">DNA-binding</keyword>
<dbReference type="GO" id="GO:0003677">
    <property type="term" value="F:DNA binding"/>
    <property type="evidence" value="ECO:0007669"/>
    <property type="project" value="UniProtKB-KW"/>
</dbReference>
<dbReference type="InterPro" id="IPR036864">
    <property type="entry name" value="Zn2-C6_fun-type_DNA-bd_sf"/>
</dbReference>
<dbReference type="PROSITE" id="PS50048">
    <property type="entry name" value="ZN2_CY6_FUNGAL_2"/>
    <property type="match status" value="1"/>
</dbReference>
<keyword evidence="3" id="KW-0805">Transcription regulation</keyword>
<name>A0A9W6YNB9_AMBMO</name>
<feature type="domain" description="Zn(2)-C6 fungal-type" evidence="8">
    <location>
        <begin position="31"/>
        <end position="66"/>
    </location>
</feature>
<keyword evidence="6" id="KW-0539">Nucleus</keyword>
<feature type="compositionally biased region" description="Basic residues" evidence="7">
    <location>
        <begin position="115"/>
        <end position="126"/>
    </location>
</feature>
<keyword evidence="2" id="KW-0862">Zinc</keyword>
<dbReference type="SMART" id="SM00066">
    <property type="entry name" value="GAL4"/>
    <property type="match status" value="1"/>
</dbReference>
<dbReference type="CDD" id="cd12148">
    <property type="entry name" value="fungal_TF_MHR"/>
    <property type="match status" value="1"/>
</dbReference>